<keyword evidence="2" id="KW-1185">Reference proteome</keyword>
<sequence>MNPGKFRHRIIFQQINPGAVDEEGFPLPDGQWADVMKAWAMAKTVSGREYHEASATQNERTTRWIIRYRTGISEDMRVKYQGRIFEIKAILPDDEARKTLTIVCKEAVQ</sequence>
<dbReference type="InterPro" id="IPR038666">
    <property type="entry name" value="SSP1_head-tail_sf"/>
</dbReference>
<protein>
    <submittedName>
        <fullName evidence="1">SPP1 family predicted phage head-tail adaptor</fullName>
    </submittedName>
</protein>
<dbReference type="Gene3D" id="2.40.10.270">
    <property type="entry name" value="Bacteriophage SPP1 head-tail adaptor protein"/>
    <property type="match status" value="1"/>
</dbReference>
<dbReference type="Proteomes" id="UP000674416">
    <property type="component" value="Unassembled WGS sequence"/>
</dbReference>
<name>A0ABS4D1M4_9BACI</name>
<dbReference type="NCBIfam" id="TIGR01563">
    <property type="entry name" value="gp16_SPP1"/>
    <property type="match status" value="1"/>
</dbReference>
<accession>A0ABS4D1M4</accession>
<comment type="caution">
    <text evidence="1">The sequence shown here is derived from an EMBL/GenBank/DDBJ whole genome shotgun (WGS) entry which is preliminary data.</text>
</comment>
<dbReference type="EMBL" id="JAFDST010000006">
    <property type="protein sequence ID" value="MBP1083502.1"/>
    <property type="molecule type" value="Genomic_DNA"/>
</dbReference>
<gene>
    <name evidence="1" type="ORF">JOC74_004030</name>
</gene>
<reference evidence="1 2" key="1">
    <citation type="submission" date="2021-01" db="EMBL/GenBank/DDBJ databases">
        <title>Genomic Encyclopedia of Type Strains, Phase IV (KMG-IV): sequencing the most valuable type-strain genomes for metagenomic binning, comparative biology and taxonomic classification.</title>
        <authorList>
            <person name="Goeker M."/>
        </authorList>
    </citation>
    <scope>NUCLEOTIDE SEQUENCE [LARGE SCALE GENOMIC DNA]</scope>
    <source>
        <strain evidence="1 2">DSM 103394</strain>
    </source>
</reference>
<evidence type="ECO:0000313" key="2">
    <source>
        <dbReference type="Proteomes" id="UP000674416"/>
    </source>
</evidence>
<proteinExistence type="predicted"/>
<evidence type="ECO:0000313" key="1">
    <source>
        <dbReference type="EMBL" id="MBP1083502.1"/>
    </source>
</evidence>
<organism evidence="1 2">
    <name type="scientific">Bacillus capparidis</name>
    <dbReference type="NCBI Taxonomy" id="1840411"/>
    <lineage>
        <taxon>Bacteria</taxon>
        <taxon>Bacillati</taxon>
        <taxon>Bacillota</taxon>
        <taxon>Bacilli</taxon>
        <taxon>Bacillales</taxon>
        <taxon>Bacillaceae</taxon>
        <taxon>Bacillus</taxon>
    </lineage>
</organism>
<dbReference type="Pfam" id="PF05521">
    <property type="entry name" value="Phage_HCP"/>
    <property type="match status" value="1"/>
</dbReference>
<dbReference type="RefSeq" id="WP_211086275.1">
    <property type="nucleotide sequence ID" value="NZ_JAFDST010000006.1"/>
</dbReference>
<dbReference type="InterPro" id="IPR008767">
    <property type="entry name" value="Phage_SPP1_head-tail_adaptor"/>
</dbReference>